<reference evidence="1" key="1">
    <citation type="journal article" date="2020" name="Nat. Commun.">
        <title>Large-scale genome sequencing of mycorrhizal fungi provides insights into the early evolution of symbiotic traits.</title>
        <authorList>
            <person name="Miyauchi S."/>
            <person name="Kiss E."/>
            <person name="Kuo A."/>
            <person name="Drula E."/>
            <person name="Kohler A."/>
            <person name="Sanchez-Garcia M."/>
            <person name="Morin E."/>
            <person name="Andreopoulos B."/>
            <person name="Barry K.W."/>
            <person name="Bonito G."/>
            <person name="Buee M."/>
            <person name="Carver A."/>
            <person name="Chen C."/>
            <person name="Cichocki N."/>
            <person name="Clum A."/>
            <person name="Culley D."/>
            <person name="Crous P.W."/>
            <person name="Fauchery L."/>
            <person name="Girlanda M."/>
            <person name="Hayes R.D."/>
            <person name="Keri Z."/>
            <person name="LaButti K."/>
            <person name="Lipzen A."/>
            <person name="Lombard V."/>
            <person name="Magnuson J."/>
            <person name="Maillard F."/>
            <person name="Murat C."/>
            <person name="Nolan M."/>
            <person name="Ohm R.A."/>
            <person name="Pangilinan J."/>
            <person name="Pereira M.F."/>
            <person name="Perotto S."/>
            <person name="Peter M."/>
            <person name="Pfister S."/>
            <person name="Riley R."/>
            <person name="Sitrit Y."/>
            <person name="Stielow J.B."/>
            <person name="Szollosi G."/>
            <person name="Zifcakova L."/>
            <person name="Stursova M."/>
            <person name="Spatafora J.W."/>
            <person name="Tedersoo L."/>
            <person name="Vaario L.M."/>
            <person name="Yamada A."/>
            <person name="Yan M."/>
            <person name="Wang P."/>
            <person name="Xu J."/>
            <person name="Bruns T."/>
            <person name="Baldrian P."/>
            <person name="Vilgalys R."/>
            <person name="Dunand C."/>
            <person name="Henrissat B."/>
            <person name="Grigoriev I.V."/>
            <person name="Hibbett D."/>
            <person name="Nagy L.G."/>
            <person name="Martin F.M."/>
        </authorList>
    </citation>
    <scope>NUCLEOTIDE SEQUENCE</scope>
    <source>
        <strain evidence="1">UP504</strain>
    </source>
</reference>
<keyword evidence="2" id="KW-1185">Reference proteome</keyword>
<sequence>MAKGGVSWPHVLKNFQHGPMEPKIGASTVTWAMLKNFAGIEVAKFAGKEINHPANAFLSVPNVNILFSLFLIYFDPTGIPHQYIVRTFYEYEFTNRTVIFRDHSGHKGPIPLPDPDLLAVHHALAEVVHASGAAEESDRLWNEHTEFGGLEPNGSTDIETLFAMNAARRIQTE</sequence>
<proteinExistence type="predicted"/>
<evidence type="ECO:0000313" key="2">
    <source>
        <dbReference type="Proteomes" id="UP000886523"/>
    </source>
</evidence>
<name>A0A9P6DNK8_9AGAM</name>
<dbReference type="AlphaFoldDB" id="A0A9P6DNK8"/>
<organism evidence="1 2">
    <name type="scientific">Hydnum rufescens UP504</name>
    <dbReference type="NCBI Taxonomy" id="1448309"/>
    <lineage>
        <taxon>Eukaryota</taxon>
        <taxon>Fungi</taxon>
        <taxon>Dikarya</taxon>
        <taxon>Basidiomycota</taxon>
        <taxon>Agaricomycotina</taxon>
        <taxon>Agaricomycetes</taxon>
        <taxon>Cantharellales</taxon>
        <taxon>Hydnaceae</taxon>
        <taxon>Hydnum</taxon>
    </lineage>
</organism>
<dbReference type="Proteomes" id="UP000886523">
    <property type="component" value="Unassembled WGS sequence"/>
</dbReference>
<gene>
    <name evidence="1" type="ORF">BS47DRAFT_1384885</name>
</gene>
<evidence type="ECO:0008006" key="3">
    <source>
        <dbReference type="Google" id="ProtNLM"/>
    </source>
</evidence>
<accession>A0A9P6DNK8</accession>
<protein>
    <recommendedName>
        <fullName evidence="3">HNH nuclease domain-containing protein</fullName>
    </recommendedName>
</protein>
<evidence type="ECO:0000313" key="1">
    <source>
        <dbReference type="EMBL" id="KAF9508042.1"/>
    </source>
</evidence>
<dbReference type="EMBL" id="MU129066">
    <property type="protein sequence ID" value="KAF9508042.1"/>
    <property type="molecule type" value="Genomic_DNA"/>
</dbReference>
<comment type="caution">
    <text evidence="1">The sequence shown here is derived from an EMBL/GenBank/DDBJ whole genome shotgun (WGS) entry which is preliminary data.</text>
</comment>
<dbReference type="OrthoDB" id="3163863at2759"/>